<protein>
    <submittedName>
        <fullName evidence="1">Uncharacterized protein</fullName>
    </submittedName>
</protein>
<dbReference type="EMBL" id="JALBCA010000080">
    <property type="protein sequence ID" value="KAI2384001.1"/>
    <property type="molecule type" value="Genomic_DNA"/>
</dbReference>
<evidence type="ECO:0000313" key="1">
    <source>
        <dbReference type="EMBL" id="KAI2384001.1"/>
    </source>
</evidence>
<sequence length="280" mass="31140">MRHLRDLVAVIALYLNHSTPANNKNDENDDTLALLQPDLDAFSAQLPNIVPAIRQKLAEDIANLRTLASKADNNHQSRIPQQTRNASTVADSRLRTLSLKPASSAVLLSQASLSSQIASRLRNLRTTQMVELLAAQRQMTVTAAEVLSAHTMVMERMVQVLERTKHGSLARAGRARAEYLAAVAEGLDGKVKLIQRDILTTIYTPETIEALQNYRRHLHDTRVHLRERERNALKQLEAYEAADSSAPRAGTMADIARRYAALAKEVENVKMEIKRIGGDE</sequence>
<organism evidence="1">
    <name type="scientific">Ophidiomyces ophidiicola</name>
    <dbReference type="NCBI Taxonomy" id="1387563"/>
    <lineage>
        <taxon>Eukaryota</taxon>
        <taxon>Fungi</taxon>
        <taxon>Dikarya</taxon>
        <taxon>Ascomycota</taxon>
        <taxon>Pezizomycotina</taxon>
        <taxon>Eurotiomycetes</taxon>
        <taxon>Eurotiomycetidae</taxon>
        <taxon>Onygenales</taxon>
        <taxon>Onygenaceae</taxon>
        <taxon>Ophidiomyces</taxon>
    </lineage>
</organism>
<reference evidence="1" key="1">
    <citation type="journal article" date="2022" name="bioRxiv">
        <title>Population genetic analysis of Ophidiomyces ophidiicola, the causative agent of snake fungal disease, indicates recent introductions to the USA.</title>
        <authorList>
            <person name="Ladner J.T."/>
            <person name="Palmer J.M."/>
            <person name="Ettinger C.L."/>
            <person name="Stajich J.E."/>
            <person name="Farrell T.M."/>
            <person name="Glorioso B.M."/>
            <person name="Lawson B."/>
            <person name="Price S.J."/>
            <person name="Stengle A.G."/>
            <person name="Grear D.A."/>
            <person name="Lorch J.M."/>
        </authorList>
    </citation>
    <scope>NUCLEOTIDE SEQUENCE</scope>
    <source>
        <strain evidence="1">NWHC 24266-5</strain>
    </source>
</reference>
<gene>
    <name evidence="1" type="ORF">LOY88_004894</name>
</gene>
<accession>A0ACB8US46</accession>
<proteinExistence type="predicted"/>
<comment type="caution">
    <text evidence="1">The sequence shown here is derived from an EMBL/GenBank/DDBJ whole genome shotgun (WGS) entry which is preliminary data.</text>
</comment>
<name>A0ACB8US46_9EURO</name>